<dbReference type="Pfam" id="PF00005">
    <property type="entry name" value="ABC_tran"/>
    <property type="match status" value="1"/>
</dbReference>
<dbReference type="GO" id="GO:0005886">
    <property type="term" value="C:plasma membrane"/>
    <property type="evidence" value="ECO:0007669"/>
    <property type="project" value="UniProtKB-SubCell"/>
</dbReference>
<evidence type="ECO:0000256" key="3">
    <source>
        <dbReference type="ARBA" id="ARBA00022475"/>
    </source>
</evidence>
<comment type="subcellular location">
    <subcellularLocation>
        <location evidence="1">Cell membrane</location>
        <topology evidence="1">Peripheral membrane protein</topology>
    </subcellularLocation>
</comment>
<dbReference type="PROSITE" id="PS50893">
    <property type="entry name" value="ABC_TRANSPORTER_2"/>
    <property type="match status" value="1"/>
</dbReference>
<evidence type="ECO:0000259" key="7">
    <source>
        <dbReference type="PROSITE" id="PS50893"/>
    </source>
</evidence>
<dbReference type="SMART" id="SM00382">
    <property type="entry name" value="AAA"/>
    <property type="match status" value="1"/>
</dbReference>
<dbReference type="PROSITE" id="PS00211">
    <property type="entry name" value="ABC_TRANSPORTER_1"/>
    <property type="match status" value="1"/>
</dbReference>
<evidence type="ECO:0000256" key="2">
    <source>
        <dbReference type="ARBA" id="ARBA00022448"/>
    </source>
</evidence>
<evidence type="ECO:0000256" key="5">
    <source>
        <dbReference type="ARBA" id="ARBA00022840"/>
    </source>
</evidence>
<gene>
    <name evidence="8" type="ORF">H8790_04875</name>
</gene>
<keyword evidence="3" id="KW-1003">Cell membrane</keyword>
<reference evidence="8 9" key="1">
    <citation type="submission" date="2020-08" db="EMBL/GenBank/DDBJ databases">
        <authorList>
            <person name="Liu C."/>
            <person name="Sun Q."/>
        </authorList>
    </citation>
    <scope>NUCLEOTIDE SEQUENCE [LARGE SCALE GENOMIC DNA]</scope>
    <source>
        <strain evidence="8 9">NSJ-62</strain>
    </source>
</reference>
<evidence type="ECO:0000256" key="1">
    <source>
        <dbReference type="ARBA" id="ARBA00004202"/>
    </source>
</evidence>
<dbReference type="EMBL" id="CP060490">
    <property type="protein sequence ID" value="QNL45352.1"/>
    <property type="molecule type" value="Genomic_DNA"/>
</dbReference>
<accession>A0A7G9B721</accession>
<dbReference type="Proteomes" id="UP000515960">
    <property type="component" value="Chromosome"/>
</dbReference>
<dbReference type="RefSeq" id="WP_187333805.1">
    <property type="nucleotide sequence ID" value="NZ_CP060490.1"/>
</dbReference>
<keyword evidence="2" id="KW-0813">Transport</keyword>
<dbReference type="PANTHER" id="PTHR43166">
    <property type="entry name" value="AMINO ACID IMPORT ATP-BINDING PROTEIN"/>
    <property type="match status" value="1"/>
</dbReference>
<dbReference type="InterPro" id="IPR050086">
    <property type="entry name" value="MetN_ABC_transporter-like"/>
</dbReference>
<dbReference type="InterPro" id="IPR017871">
    <property type="entry name" value="ABC_transporter-like_CS"/>
</dbReference>
<dbReference type="GO" id="GO:0015424">
    <property type="term" value="F:ABC-type amino acid transporter activity"/>
    <property type="evidence" value="ECO:0007669"/>
    <property type="project" value="InterPro"/>
</dbReference>
<dbReference type="KEGG" id="ohi:H8790_04875"/>
<keyword evidence="9" id="KW-1185">Reference proteome</keyword>
<keyword evidence="4" id="KW-0547">Nucleotide-binding</keyword>
<sequence length="247" mass="27623">MISVKGLKKSFGDLEVLKGIDLEIEEGEVAAIIGPSGTGKSTLLRCLNFLEIPDQGVIRIGNVEIDAEKYHRKDVYQLRKQSAMIFQDFCLFRNKTILDNVALAPEIVQKKSKDEMRREAMQILEKVGLADKAESYPSTLSGGQQQRVAIGRAMALKPNVLLLDEPTSALDPYLVGEVLGVIKDIVREHNTTMVIVTHEMGFAREVADRIIYMDQGHIVEEGSPKQIFTDAKEEKTKQFLAYCKDVK</sequence>
<dbReference type="GO" id="GO:0005524">
    <property type="term" value="F:ATP binding"/>
    <property type="evidence" value="ECO:0007669"/>
    <property type="project" value="UniProtKB-KW"/>
</dbReference>
<dbReference type="PANTHER" id="PTHR43166:SF35">
    <property type="entry name" value="L-CYSTINE IMPORT ATP-BINDING PROTEIN TCYN"/>
    <property type="match status" value="1"/>
</dbReference>
<keyword evidence="6" id="KW-0472">Membrane</keyword>
<keyword evidence="5 8" id="KW-0067">ATP-binding</keyword>
<dbReference type="InterPro" id="IPR003593">
    <property type="entry name" value="AAA+_ATPase"/>
</dbReference>
<dbReference type="SUPFAM" id="SSF52540">
    <property type="entry name" value="P-loop containing nucleoside triphosphate hydrolases"/>
    <property type="match status" value="1"/>
</dbReference>
<dbReference type="AlphaFoldDB" id="A0A7G9B721"/>
<dbReference type="InterPro" id="IPR030679">
    <property type="entry name" value="ABC_ATPase_HisP-typ"/>
</dbReference>
<dbReference type="InterPro" id="IPR003439">
    <property type="entry name" value="ABC_transporter-like_ATP-bd"/>
</dbReference>
<feature type="domain" description="ABC transporter" evidence="7">
    <location>
        <begin position="2"/>
        <end position="240"/>
    </location>
</feature>
<evidence type="ECO:0000256" key="6">
    <source>
        <dbReference type="ARBA" id="ARBA00023136"/>
    </source>
</evidence>
<dbReference type="InterPro" id="IPR027417">
    <property type="entry name" value="P-loop_NTPase"/>
</dbReference>
<name>A0A7G9B721_9FIRM</name>
<evidence type="ECO:0000313" key="9">
    <source>
        <dbReference type="Proteomes" id="UP000515960"/>
    </source>
</evidence>
<dbReference type="PIRSF" id="PIRSF039085">
    <property type="entry name" value="ABC_ATPase_HisP"/>
    <property type="match status" value="1"/>
</dbReference>
<evidence type="ECO:0000313" key="8">
    <source>
        <dbReference type="EMBL" id="QNL45352.1"/>
    </source>
</evidence>
<protein>
    <submittedName>
        <fullName evidence="8">Amino acid ABC transporter ATP-binding protein</fullName>
    </submittedName>
</protein>
<dbReference type="GO" id="GO:0016887">
    <property type="term" value="F:ATP hydrolysis activity"/>
    <property type="evidence" value="ECO:0007669"/>
    <property type="project" value="InterPro"/>
</dbReference>
<organism evidence="8 9">
    <name type="scientific">Oscillibacter hominis</name>
    <dbReference type="NCBI Taxonomy" id="2763056"/>
    <lineage>
        <taxon>Bacteria</taxon>
        <taxon>Bacillati</taxon>
        <taxon>Bacillota</taxon>
        <taxon>Clostridia</taxon>
        <taxon>Eubacteriales</taxon>
        <taxon>Oscillospiraceae</taxon>
        <taxon>Oscillibacter</taxon>
    </lineage>
</organism>
<proteinExistence type="predicted"/>
<evidence type="ECO:0000256" key="4">
    <source>
        <dbReference type="ARBA" id="ARBA00022741"/>
    </source>
</evidence>
<dbReference type="CDD" id="cd03262">
    <property type="entry name" value="ABC_HisP_GlnQ"/>
    <property type="match status" value="1"/>
</dbReference>
<dbReference type="Gene3D" id="3.40.50.300">
    <property type="entry name" value="P-loop containing nucleotide triphosphate hydrolases"/>
    <property type="match status" value="1"/>
</dbReference>